<evidence type="ECO:0000256" key="5">
    <source>
        <dbReference type="SAM" id="Phobius"/>
    </source>
</evidence>
<feature type="transmembrane region" description="Helical" evidence="5">
    <location>
        <begin position="85"/>
        <end position="109"/>
    </location>
</feature>
<dbReference type="EMBL" id="WMQE01000047">
    <property type="protein sequence ID" value="MTK22660.1"/>
    <property type="molecule type" value="Genomic_DNA"/>
</dbReference>
<feature type="transmembrane region" description="Helical" evidence="5">
    <location>
        <begin position="115"/>
        <end position="136"/>
    </location>
</feature>
<feature type="transmembrane region" description="Helical" evidence="5">
    <location>
        <begin position="289"/>
        <end position="315"/>
    </location>
</feature>
<accession>A0A9X4XJ00</accession>
<evidence type="ECO:0000313" key="6">
    <source>
        <dbReference type="EMBL" id="MTK22660.1"/>
    </source>
</evidence>
<feature type="transmembrane region" description="Helical" evidence="5">
    <location>
        <begin position="44"/>
        <end position="64"/>
    </location>
</feature>
<feature type="transmembrane region" description="Helical" evidence="5">
    <location>
        <begin position="437"/>
        <end position="460"/>
    </location>
</feature>
<evidence type="ECO:0000256" key="4">
    <source>
        <dbReference type="ARBA" id="ARBA00023136"/>
    </source>
</evidence>
<feature type="transmembrane region" description="Helical" evidence="5">
    <location>
        <begin position="167"/>
        <end position="189"/>
    </location>
</feature>
<protein>
    <submittedName>
        <fullName evidence="6">Oligosaccharide flippase family protein</fullName>
    </submittedName>
</protein>
<dbReference type="Proteomes" id="UP000487649">
    <property type="component" value="Unassembled WGS sequence"/>
</dbReference>
<keyword evidence="4 5" id="KW-0472">Membrane</keyword>
<comment type="caution">
    <text evidence="6">The sequence shown here is derived from an EMBL/GenBank/DDBJ whole genome shotgun (WGS) entry which is preliminary data.</text>
</comment>
<keyword evidence="3 5" id="KW-1133">Transmembrane helix</keyword>
<evidence type="ECO:0000256" key="1">
    <source>
        <dbReference type="ARBA" id="ARBA00004141"/>
    </source>
</evidence>
<feature type="transmembrane region" description="Helical" evidence="5">
    <location>
        <begin position="379"/>
        <end position="400"/>
    </location>
</feature>
<keyword evidence="2 5" id="KW-0812">Transmembrane</keyword>
<comment type="subcellular location">
    <subcellularLocation>
        <location evidence="1">Membrane</location>
        <topology evidence="1">Multi-pass membrane protein</topology>
    </subcellularLocation>
</comment>
<feature type="transmembrane region" description="Helical" evidence="5">
    <location>
        <begin position="143"/>
        <end position="161"/>
    </location>
</feature>
<feature type="transmembrane region" description="Helical" evidence="5">
    <location>
        <begin position="412"/>
        <end position="431"/>
    </location>
</feature>
<reference evidence="6 7" key="1">
    <citation type="journal article" date="2019" name="Nat. Med.">
        <title>A library of human gut bacterial isolates paired with longitudinal multiomics data enables mechanistic microbiome research.</title>
        <authorList>
            <person name="Poyet M."/>
            <person name="Groussin M."/>
            <person name="Gibbons S.M."/>
            <person name="Avila-Pacheco J."/>
            <person name="Jiang X."/>
            <person name="Kearney S.M."/>
            <person name="Perrotta A.R."/>
            <person name="Berdy B."/>
            <person name="Zhao S."/>
            <person name="Lieberman T.D."/>
            <person name="Swanson P.K."/>
            <person name="Smith M."/>
            <person name="Roesemann S."/>
            <person name="Alexander J.E."/>
            <person name="Rich S.A."/>
            <person name="Livny J."/>
            <person name="Vlamakis H."/>
            <person name="Clish C."/>
            <person name="Bullock K."/>
            <person name="Deik A."/>
            <person name="Scott J."/>
            <person name="Pierce K.A."/>
            <person name="Xavier R.J."/>
            <person name="Alm E.J."/>
        </authorList>
    </citation>
    <scope>NUCLEOTIDE SEQUENCE [LARGE SCALE GENOMIC DNA]</scope>
    <source>
        <strain evidence="6 7">BIOML-A198</strain>
    </source>
</reference>
<dbReference type="RefSeq" id="WP_155223113.1">
    <property type="nucleotide sequence ID" value="NZ_JAMQUY010000059.1"/>
</dbReference>
<name>A0A9X4XJ00_9FIRM</name>
<feature type="transmembrane region" description="Helical" evidence="5">
    <location>
        <begin position="249"/>
        <end position="268"/>
    </location>
</feature>
<dbReference type="Pfam" id="PF01943">
    <property type="entry name" value="Polysacc_synt"/>
    <property type="match status" value="1"/>
</dbReference>
<feature type="transmembrane region" description="Helical" evidence="5">
    <location>
        <begin position="327"/>
        <end position="347"/>
    </location>
</feature>
<dbReference type="InterPro" id="IPR052556">
    <property type="entry name" value="PolySynth_Transporter"/>
</dbReference>
<dbReference type="PANTHER" id="PTHR43424">
    <property type="entry name" value="LOCUS PUTATIVE PROTEIN 1-RELATED"/>
    <property type="match status" value="1"/>
</dbReference>
<dbReference type="InterPro" id="IPR002797">
    <property type="entry name" value="Polysacc_synth"/>
</dbReference>
<dbReference type="GO" id="GO:0016020">
    <property type="term" value="C:membrane"/>
    <property type="evidence" value="ECO:0007669"/>
    <property type="project" value="UniProtKB-SubCell"/>
</dbReference>
<gene>
    <name evidence="6" type="ORF">GMA92_14725</name>
</gene>
<dbReference type="AlphaFoldDB" id="A0A9X4XJ00"/>
<evidence type="ECO:0000256" key="3">
    <source>
        <dbReference type="ARBA" id="ARBA00022989"/>
    </source>
</evidence>
<proteinExistence type="predicted"/>
<evidence type="ECO:0000256" key="2">
    <source>
        <dbReference type="ARBA" id="ARBA00022692"/>
    </source>
</evidence>
<feature type="transmembrane region" description="Helical" evidence="5">
    <location>
        <begin position="210"/>
        <end position="226"/>
    </location>
</feature>
<organism evidence="6 7">
    <name type="scientific">Turicibacter sanguinis</name>
    <dbReference type="NCBI Taxonomy" id="154288"/>
    <lineage>
        <taxon>Bacteria</taxon>
        <taxon>Bacillati</taxon>
        <taxon>Bacillota</taxon>
        <taxon>Erysipelotrichia</taxon>
        <taxon>Erysipelotrichales</taxon>
        <taxon>Turicibacteraceae</taxon>
        <taxon>Turicibacter</taxon>
    </lineage>
</organism>
<feature type="transmembrane region" description="Helical" evidence="5">
    <location>
        <begin position="354"/>
        <end position="373"/>
    </location>
</feature>
<evidence type="ECO:0000313" key="7">
    <source>
        <dbReference type="Proteomes" id="UP000487649"/>
    </source>
</evidence>
<sequence length="478" mass="55542">MNQNKLRQNIIYNAVYQVMKLFIPVFTIPYLSRVLAVEQIGINSYTLSIIQVFIIFSFFGINNYGGREIARTSNLQDRNKQFWSIWLLQLFWTFCSFICFIVLNNYFFIAYRNIFFIQSFLILINGFEISWFFIGIEEFKRVVVRNTVIKIISTLLIFILIKDQNDFILYIILNVITTLIGNLILMISVRKYISKFSFDFKLLLIQMKESFLFFVPQIAILMYTTLDKTILGALSTMNQVSYYEQSQKFVRMAITLVTSAGVVIMPRMTNYIKSKEWDKFEQLFEQSFCSVNLISCYTVTIIMSVSSSFVIWFFGEEYAVVVQLMRITAVIGIFIPLSTMLWNIILIPLNQEKVAIKSAIYSAVISLSLNLILVSKLGALGAVITLCFVEFFNFAYRMYYTNKYYSLSKYQTVLVKNFLICIGIVIIVNQLTLTLPATLLTTVIQGALSTLLFSISFIVFKDKFFISIIKKVFNYIKR</sequence>
<dbReference type="PANTHER" id="PTHR43424:SF1">
    <property type="entry name" value="LOCUS PUTATIVE PROTEIN 1-RELATED"/>
    <property type="match status" value="1"/>
</dbReference>
<feature type="transmembrane region" description="Helical" evidence="5">
    <location>
        <begin position="12"/>
        <end position="32"/>
    </location>
</feature>